<feature type="chain" id="PRO_5035229742" evidence="1">
    <location>
        <begin position="20"/>
        <end position="283"/>
    </location>
</feature>
<comment type="caution">
    <text evidence="2">The sequence shown here is derived from an EMBL/GenBank/DDBJ whole genome shotgun (WGS) entry which is preliminary data.</text>
</comment>
<dbReference type="SUPFAM" id="SSF53850">
    <property type="entry name" value="Periplasmic binding protein-like II"/>
    <property type="match status" value="1"/>
</dbReference>
<dbReference type="AlphaFoldDB" id="A0A8J6QIE9"/>
<evidence type="ECO:0000313" key="3">
    <source>
        <dbReference type="Proteomes" id="UP000638014"/>
    </source>
</evidence>
<accession>A0A8J6QIE9</accession>
<gene>
    <name evidence="2" type="ORF">IC617_06930</name>
</gene>
<dbReference type="Proteomes" id="UP000638014">
    <property type="component" value="Unassembled WGS sequence"/>
</dbReference>
<keyword evidence="1" id="KW-0732">Signal</keyword>
<dbReference type="EMBL" id="JACXAF010000007">
    <property type="protein sequence ID" value="MBD1389157.1"/>
    <property type="molecule type" value="Genomic_DNA"/>
</dbReference>
<evidence type="ECO:0000256" key="1">
    <source>
        <dbReference type="SAM" id="SignalP"/>
    </source>
</evidence>
<sequence>MKLLTLILLTALTTLSAHATPLVHNKLQNSKDQYFIELIELALSKVGKTKSFELQQTSETLNQDQLVEGIKFGSVSILWAGTQPTYEQNLRPIRVPLLKGLQGHRLFIINKHNQANFHRIHSLADLKTLNAGQGRSWGDTQILRDAGLNVVTAVKKESLFYMVDGGRFDYFPLAVHEPWDEIRARPDLELSVDKELLLIYPMPMYFFVSRDNEELAQAIEQGLNLAIADGSFDQVFYQAPHIKSALQQAQLANRRVIEINNPNLSPATPLDRKELWLDLAKVM</sequence>
<protein>
    <submittedName>
        <fullName evidence="2">Diguanylate cyclase</fullName>
    </submittedName>
</protein>
<reference evidence="2" key="1">
    <citation type="submission" date="2020-09" db="EMBL/GenBank/DDBJ databases">
        <title>A novel bacterium of genus Neiella, isolated from South China Sea.</title>
        <authorList>
            <person name="Huang H."/>
            <person name="Mo K."/>
            <person name="Hu Y."/>
        </authorList>
    </citation>
    <scope>NUCLEOTIDE SEQUENCE</scope>
    <source>
        <strain evidence="2">HB171785</strain>
    </source>
</reference>
<feature type="signal peptide" evidence="1">
    <location>
        <begin position="1"/>
        <end position="19"/>
    </location>
</feature>
<organism evidence="2 3">
    <name type="scientific">Neiella litorisoli</name>
    <dbReference type="NCBI Taxonomy" id="2771431"/>
    <lineage>
        <taxon>Bacteria</taxon>
        <taxon>Pseudomonadati</taxon>
        <taxon>Pseudomonadota</taxon>
        <taxon>Gammaproteobacteria</taxon>
        <taxon>Alteromonadales</taxon>
        <taxon>Echinimonadaceae</taxon>
        <taxon>Neiella</taxon>
    </lineage>
</organism>
<keyword evidence="3" id="KW-1185">Reference proteome</keyword>
<name>A0A8J6QIE9_9GAMM</name>
<dbReference type="RefSeq" id="WP_191144261.1">
    <property type="nucleotide sequence ID" value="NZ_JACXAF010000007.1"/>
</dbReference>
<dbReference type="Gene3D" id="3.40.190.10">
    <property type="entry name" value="Periplasmic binding protein-like II"/>
    <property type="match status" value="2"/>
</dbReference>
<proteinExistence type="predicted"/>
<evidence type="ECO:0000313" key="2">
    <source>
        <dbReference type="EMBL" id="MBD1389157.1"/>
    </source>
</evidence>